<feature type="compositionally biased region" description="Low complexity" evidence="1">
    <location>
        <begin position="778"/>
        <end position="789"/>
    </location>
</feature>
<reference evidence="2 3" key="2">
    <citation type="journal article" date="2015" name="Eukaryot. Cell">
        <title>Genetic mapping reveals that sinefungin resistance in Toxoplasma gondii is controlled by a putative amino acid transporter locus that can be used as a negative selectable marker.</title>
        <authorList>
            <person name="Behnke M.S."/>
            <person name="Khan A."/>
            <person name="Sibley L.D."/>
        </authorList>
    </citation>
    <scope>NUCLEOTIDE SEQUENCE [LARGE SCALE GENOMIC DNA]</scope>
    <source>
        <strain evidence="2 3">VAND</strain>
    </source>
</reference>
<feature type="region of interest" description="Disordered" evidence="1">
    <location>
        <begin position="71"/>
        <end position="90"/>
    </location>
</feature>
<dbReference type="OrthoDB" id="330714at2759"/>
<feature type="region of interest" description="Disordered" evidence="1">
    <location>
        <begin position="640"/>
        <end position="789"/>
    </location>
</feature>
<comment type="caution">
    <text evidence="2">The sequence shown here is derived from an EMBL/GenBank/DDBJ whole genome shotgun (WGS) entry which is preliminary data.</text>
</comment>
<dbReference type="Proteomes" id="UP000028840">
    <property type="component" value="Unassembled WGS sequence"/>
</dbReference>
<dbReference type="EMBL" id="AEYJ02001450">
    <property type="protein sequence ID" value="KFH01994.1"/>
    <property type="molecule type" value="Genomic_DNA"/>
</dbReference>
<sequence>MAVRGFVVLSHWLVSLHRLPYFRSAVVALLFCTTDVSVSQRSILIPKELRDGIVLKDGALTQPLGHYFNSFSVEGPPPPESGSSTSTEGPRRVVTEKQNMNYLASPVYPSQHEALLTRDTVQIQAEGWRASPQRLAVSEKQSTAHLASPEYGWQHEAVPTRTTNNVPAEIRLSRPEQLPFPDDRPGAAPLGQHPLVGGQGLVAEMLKAVAVPVRPSILQSLQRVSGTPLGVTTPEAAVAARGINSESPYLLESSPEWMTHERGYQQPQVQETSRVPPDGETFAPFTSILVSAILNKLPPRFRPHSGPNQPVVRLQDESSLLDDILLIFARLVPLSAQSEFAVGPPSTIPQQTQLQLVNAIAGVLSGRFPARIVEHVLGLVQRSSRTGTSNEGPPGDNTVPLVINSLGSLPIHLVSGRLGSVAGRVKPLNVSSVDGSERPIMPSPLLPTAQQGVQRTAHVFPVLHSTFHSFLPRGSLDFPQPQAPTGEPARAGMREEEFLNYMSMQPPGAAPHNQGYDRTLTLRSPQFNGGSITSASQIQNGKTAHIGAVPPEGGVERQELLAIGVLPEFSNPNDTRGDSENVSVYEMENYQQPLRNAASPEEAHEAERTAGAAATAAVRIKGGFAPERIIGKEASSTVRMENNTRDQVGSMGPGVRGERLSEEHSDDFASSWSAWQRGESPIDKVVTGPEGSVKGERVQENGPLGESRSAIANGGQEQANEINIGDGYARDEPYASNGEELNSTEEDDSEDVHEEEPPDEELEDPYGGWDDPRDRDLGTPSDGDGDSSYGSLLPSITGLIFKFFPLPEWLTLSPDDVPAFDWKRVFNDYLPGVTKLSHAIDMADEVIYNEYCNRSVLGGELTIDASFEIMGDAFSDDDDDDDTEDASFPMSFGEARKLPLVPVEIEDEFDKCVNFYKNRTRDYVEEYRQECDDVWDDPKAPGGSRLRPLTIDDVTTCFLKKYDVGRRWFNELFFQPWFNLLNQTSYLSQAVDTAMAEFAYNRWLFPAAYAAANFGTWRACIERRDCFDGEECVPALPAIYGFVLSFCQRTADSMMRDPITGVPLAERFTDVGFDGLPAISNKHVGPPV</sequence>
<feature type="compositionally biased region" description="Basic and acidic residues" evidence="1">
    <location>
        <begin position="656"/>
        <end position="667"/>
    </location>
</feature>
<dbReference type="VEuPathDB" id="ToxoDB:TGVAND_315900"/>
<evidence type="ECO:0000313" key="2">
    <source>
        <dbReference type="EMBL" id="KFH01994.1"/>
    </source>
</evidence>
<accession>A0A086PNR2</accession>
<feature type="compositionally biased region" description="Acidic residues" evidence="1">
    <location>
        <begin position="742"/>
        <end position="764"/>
    </location>
</feature>
<dbReference type="AlphaFoldDB" id="A0A086PNR2"/>
<evidence type="ECO:0000256" key="1">
    <source>
        <dbReference type="SAM" id="MobiDB-lite"/>
    </source>
</evidence>
<name>A0A086PNR2_TOXGO</name>
<evidence type="ECO:0000313" key="3">
    <source>
        <dbReference type="Proteomes" id="UP000028840"/>
    </source>
</evidence>
<protein>
    <submittedName>
        <fullName evidence="2">Uncharacterized protein</fullName>
    </submittedName>
</protein>
<reference evidence="2 3" key="1">
    <citation type="submission" date="2014-08" db="EMBL/GenBank/DDBJ databases">
        <authorList>
            <person name="Sibley D."/>
            <person name="Venepally P."/>
            <person name="Karamycheva S."/>
            <person name="Hadjithomas M."/>
            <person name="Khan A."/>
            <person name="Brunk B."/>
            <person name="Roos D."/>
            <person name="Caler E."/>
            <person name="Lorenzi H."/>
        </authorList>
    </citation>
    <scope>NUCLEOTIDE SEQUENCE [LARGE SCALE GENOMIC DNA]</scope>
    <source>
        <strain evidence="2 3">VAND</strain>
    </source>
</reference>
<proteinExistence type="predicted"/>
<organism evidence="2 3">
    <name type="scientific">Toxoplasma gondii VAND</name>
    <dbReference type="NCBI Taxonomy" id="933077"/>
    <lineage>
        <taxon>Eukaryota</taxon>
        <taxon>Sar</taxon>
        <taxon>Alveolata</taxon>
        <taxon>Apicomplexa</taxon>
        <taxon>Conoidasida</taxon>
        <taxon>Coccidia</taxon>
        <taxon>Eucoccidiorida</taxon>
        <taxon>Eimeriorina</taxon>
        <taxon>Sarcocystidae</taxon>
        <taxon>Toxoplasma</taxon>
    </lineage>
</organism>
<gene>
    <name evidence="2" type="ORF">TGVAND_315900</name>
</gene>